<name>A0AAN8ZIW9_9MAGN</name>
<sequence length="126" mass="14295">MWRTWNKLTRTSNHRNLPPSNFSCSSFKDIQNLCSEGSIHQTQSQLETPKTQTVVHRVRPATSLVRSWSSSSLAELDPEPESAPPEQVRQHELVRSTPCETLPTEEDDFSLYGSLEKLLAAEKQES</sequence>
<comment type="caution">
    <text evidence="2">The sequence shown here is derived from an EMBL/GenBank/DDBJ whole genome shotgun (WGS) entry which is preliminary data.</text>
</comment>
<organism evidence="2 3">
    <name type="scientific">Dillenia turbinata</name>
    <dbReference type="NCBI Taxonomy" id="194707"/>
    <lineage>
        <taxon>Eukaryota</taxon>
        <taxon>Viridiplantae</taxon>
        <taxon>Streptophyta</taxon>
        <taxon>Embryophyta</taxon>
        <taxon>Tracheophyta</taxon>
        <taxon>Spermatophyta</taxon>
        <taxon>Magnoliopsida</taxon>
        <taxon>eudicotyledons</taxon>
        <taxon>Gunneridae</taxon>
        <taxon>Pentapetalae</taxon>
        <taxon>Dilleniales</taxon>
        <taxon>Dilleniaceae</taxon>
        <taxon>Dillenia</taxon>
    </lineage>
</organism>
<dbReference type="AlphaFoldDB" id="A0AAN8ZIW9"/>
<reference evidence="2 3" key="1">
    <citation type="submission" date="2023-12" db="EMBL/GenBank/DDBJ databases">
        <title>A high-quality genome assembly for Dillenia turbinata (Dilleniales).</title>
        <authorList>
            <person name="Chanderbali A."/>
        </authorList>
    </citation>
    <scope>NUCLEOTIDE SEQUENCE [LARGE SCALE GENOMIC DNA]</scope>
    <source>
        <strain evidence="2">LSX21</strain>
        <tissue evidence="2">Leaf</tissue>
    </source>
</reference>
<dbReference type="Proteomes" id="UP001370490">
    <property type="component" value="Unassembled WGS sequence"/>
</dbReference>
<evidence type="ECO:0000313" key="3">
    <source>
        <dbReference type="Proteomes" id="UP001370490"/>
    </source>
</evidence>
<evidence type="ECO:0000313" key="2">
    <source>
        <dbReference type="EMBL" id="KAK6935688.1"/>
    </source>
</evidence>
<protein>
    <submittedName>
        <fullName evidence="2">Uncharacterized protein</fullName>
    </submittedName>
</protein>
<feature type="region of interest" description="Disordered" evidence="1">
    <location>
        <begin position="65"/>
        <end position="92"/>
    </location>
</feature>
<proteinExistence type="predicted"/>
<accession>A0AAN8ZIW9</accession>
<evidence type="ECO:0000256" key="1">
    <source>
        <dbReference type="SAM" id="MobiDB-lite"/>
    </source>
</evidence>
<dbReference type="EMBL" id="JBAMMX010000007">
    <property type="protein sequence ID" value="KAK6935688.1"/>
    <property type="molecule type" value="Genomic_DNA"/>
</dbReference>
<keyword evidence="3" id="KW-1185">Reference proteome</keyword>
<feature type="non-terminal residue" evidence="2">
    <location>
        <position position="126"/>
    </location>
</feature>
<gene>
    <name evidence="2" type="ORF">RJ641_032718</name>
</gene>